<dbReference type="Proteomes" id="UP000313359">
    <property type="component" value="Unassembled WGS sequence"/>
</dbReference>
<keyword evidence="2" id="KW-0812">Transmembrane</keyword>
<feature type="transmembrane region" description="Helical" evidence="2">
    <location>
        <begin position="173"/>
        <end position="194"/>
    </location>
</feature>
<name>A0A5C2S7G8_9APHY</name>
<dbReference type="AlphaFoldDB" id="A0A5C2S7G8"/>
<dbReference type="EMBL" id="ML122271">
    <property type="protein sequence ID" value="RPD59167.1"/>
    <property type="molecule type" value="Genomic_DNA"/>
</dbReference>
<dbReference type="OrthoDB" id="3357408at2759"/>
<reference evidence="3" key="1">
    <citation type="journal article" date="2018" name="Genome Biol. Evol.">
        <title>Genomics and development of Lentinus tigrinus, a white-rot wood-decaying mushroom with dimorphic fruiting bodies.</title>
        <authorList>
            <person name="Wu B."/>
            <person name="Xu Z."/>
            <person name="Knudson A."/>
            <person name="Carlson A."/>
            <person name="Chen N."/>
            <person name="Kovaka S."/>
            <person name="LaButti K."/>
            <person name="Lipzen A."/>
            <person name="Pennachio C."/>
            <person name="Riley R."/>
            <person name="Schakwitz W."/>
            <person name="Umezawa K."/>
            <person name="Ohm R.A."/>
            <person name="Grigoriev I.V."/>
            <person name="Nagy L.G."/>
            <person name="Gibbons J."/>
            <person name="Hibbett D."/>
        </authorList>
    </citation>
    <scope>NUCLEOTIDE SEQUENCE [LARGE SCALE GENOMIC DNA]</scope>
    <source>
        <strain evidence="3">ALCF2SS1-6</strain>
    </source>
</reference>
<evidence type="ECO:0000256" key="2">
    <source>
        <dbReference type="SAM" id="Phobius"/>
    </source>
</evidence>
<evidence type="ECO:0000256" key="1">
    <source>
        <dbReference type="SAM" id="MobiDB-lite"/>
    </source>
</evidence>
<feature type="transmembrane region" description="Helical" evidence="2">
    <location>
        <begin position="214"/>
        <end position="238"/>
    </location>
</feature>
<keyword evidence="2" id="KW-1133">Transmembrane helix</keyword>
<feature type="compositionally biased region" description="Basic and acidic residues" evidence="1">
    <location>
        <begin position="338"/>
        <end position="347"/>
    </location>
</feature>
<feature type="transmembrane region" description="Helical" evidence="2">
    <location>
        <begin position="131"/>
        <end position="153"/>
    </location>
</feature>
<keyword evidence="2" id="KW-0472">Membrane</keyword>
<sequence length="364" mass="39553">MAAGQIALDRAYLVAIWLETLLYGFNACLFGSYVYITRVRPARRRVAPVIFWIAVLMFCFSTVHVSLGLARLIWGFIDHRDDPGGPQAFFSDVSQPPNVAKVIIHTINSILGDSIVVWRCYYVWAMSWKICVLPALLILGSAICGFGQAYIFATAKTTHSAFATSLARWNGSLFSLSFATNALVTALIAVRLWFLTRDINRNMLSGHSFRYMKVFMLIIESAMIYSAAVLIEIVLYFTNSNAFYIVYDPIAQLTAIVPTLIILIATLGLTVEDLGASKSRDRSGLGASSAPPGGAPAELSTIHFKSMWTSAGGASTTGYSDTDAECEAAESVSVTACRRGDGSRTPDDGQGAKPNLSAEWRLPG</sequence>
<feature type="transmembrane region" description="Helical" evidence="2">
    <location>
        <begin position="250"/>
        <end position="271"/>
    </location>
</feature>
<evidence type="ECO:0000313" key="3">
    <source>
        <dbReference type="EMBL" id="RPD59167.1"/>
    </source>
</evidence>
<feature type="transmembrane region" description="Helical" evidence="2">
    <location>
        <begin position="12"/>
        <end position="37"/>
    </location>
</feature>
<feature type="region of interest" description="Disordered" evidence="1">
    <location>
        <begin position="336"/>
        <end position="364"/>
    </location>
</feature>
<keyword evidence="4" id="KW-1185">Reference proteome</keyword>
<gene>
    <name evidence="3" type="ORF">L227DRAFT_164572</name>
</gene>
<accession>A0A5C2S7G8</accession>
<protein>
    <submittedName>
        <fullName evidence="3">Uncharacterized protein</fullName>
    </submittedName>
</protein>
<organism evidence="3 4">
    <name type="scientific">Lentinus tigrinus ALCF2SS1-6</name>
    <dbReference type="NCBI Taxonomy" id="1328759"/>
    <lineage>
        <taxon>Eukaryota</taxon>
        <taxon>Fungi</taxon>
        <taxon>Dikarya</taxon>
        <taxon>Basidiomycota</taxon>
        <taxon>Agaricomycotina</taxon>
        <taxon>Agaricomycetes</taxon>
        <taxon>Polyporales</taxon>
        <taxon>Polyporaceae</taxon>
        <taxon>Lentinus</taxon>
    </lineage>
</organism>
<proteinExistence type="predicted"/>
<evidence type="ECO:0000313" key="4">
    <source>
        <dbReference type="Proteomes" id="UP000313359"/>
    </source>
</evidence>
<dbReference type="STRING" id="1328759.A0A5C2S7G8"/>
<feature type="transmembrane region" description="Helical" evidence="2">
    <location>
        <begin position="102"/>
        <end position="124"/>
    </location>
</feature>
<feature type="transmembrane region" description="Helical" evidence="2">
    <location>
        <begin position="49"/>
        <end position="74"/>
    </location>
</feature>